<evidence type="ECO:0000256" key="5">
    <source>
        <dbReference type="ARBA" id="ARBA00023136"/>
    </source>
</evidence>
<feature type="transmembrane region" description="Helical" evidence="6">
    <location>
        <begin position="320"/>
        <end position="340"/>
    </location>
</feature>
<accession>A0A167HKF6</accession>
<dbReference type="Proteomes" id="UP000076486">
    <property type="component" value="Unassembled WGS sequence"/>
</dbReference>
<dbReference type="RefSeq" id="WP_063370151.1">
    <property type="nucleotide sequence ID" value="NZ_AUYC01000084.1"/>
</dbReference>
<evidence type="ECO:0000313" key="7">
    <source>
        <dbReference type="EMBL" id="KZN58235.1"/>
    </source>
</evidence>
<dbReference type="GO" id="GO:0005886">
    <property type="term" value="C:plasma membrane"/>
    <property type="evidence" value="ECO:0007669"/>
    <property type="project" value="UniProtKB-SubCell"/>
</dbReference>
<evidence type="ECO:0008006" key="9">
    <source>
        <dbReference type="Google" id="ProtNLM"/>
    </source>
</evidence>
<name>A0A167HKF6_9GAMM</name>
<evidence type="ECO:0000313" key="8">
    <source>
        <dbReference type="Proteomes" id="UP000076486"/>
    </source>
</evidence>
<gene>
    <name evidence="7" type="ORF">N473_05700</name>
</gene>
<comment type="subcellular location">
    <subcellularLocation>
        <location evidence="1">Cell membrane</location>
        <topology evidence="1">Multi-pass membrane protein</topology>
    </subcellularLocation>
</comment>
<protein>
    <recommendedName>
        <fullName evidence="9">Polysaccharide biosynthesis protein C-terminal domain-containing protein</fullName>
    </recommendedName>
</protein>
<proteinExistence type="predicted"/>
<evidence type="ECO:0000256" key="6">
    <source>
        <dbReference type="SAM" id="Phobius"/>
    </source>
</evidence>
<dbReference type="InterPro" id="IPR050833">
    <property type="entry name" value="Poly_Biosynth_Transport"/>
</dbReference>
<evidence type="ECO:0000256" key="1">
    <source>
        <dbReference type="ARBA" id="ARBA00004651"/>
    </source>
</evidence>
<dbReference type="AlphaFoldDB" id="A0A167HKF6"/>
<feature type="transmembrane region" description="Helical" evidence="6">
    <location>
        <begin position="33"/>
        <end position="55"/>
    </location>
</feature>
<feature type="transmembrane region" description="Helical" evidence="6">
    <location>
        <begin position="144"/>
        <end position="165"/>
    </location>
</feature>
<keyword evidence="4 6" id="KW-1133">Transmembrane helix</keyword>
<evidence type="ECO:0000256" key="4">
    <source>
        <dbReference type="ARBA" id="ARBA00022989"/>
    </source>
</evidence>
<evidence type="ECO:0000256" key="3">
    <source>
        <dbReference type="ARBA" id="ARBA00022692"/>
    </source>
</evidence>
<feature type="transmembrane region" description="Helical" evidence="6">
    <location>
        <begin position="112"/>
        <end position="132"/>
    </location>
</feature>
<keyword evidence="5 6" id="KW-0472">Membrane</keyword>
<reference evidence="7 8" key="1">
    <citation type="submission" date="2013-07" db="EMBL/GenBank/DDBJ databases">
        <title>Comparative Genomic and Metabolomic Analysis of Twelve Strains of Pseudoalteromonas luteoviolacea.</title>
        <authorList>
            <person name="Vynne N.G."/>
            <person name="Mansson M."/>
            <person name="Gram L."/>
        </authorList>
    </citation>
    <scope>NUCLEOTIDE SEQUENCE [LARGE SCALE GENOMIC DNA]</scope>
    <source>
        <strain evidence="7 8">CPMOR-1</strain>
    </source>
</reference>
<evidence type="ECO:0000256" key="2">
    <source>
        <dbReference type="ARBA" id="ARBA00022475"/>
    </source>
</evidence>
<dbReference type="EMBL" id="AUYC01000084">
    <property type="protein sequence ID" value="KZN58235.1"/>
    <property type="molecule type" value="Genomic_DNA"/>
</dbReference>
<feature type="transmembrane region" description="Helical" evidence="6">
    <location>
        <begin position="171"/>
        <end position="195"/>
    </location>
</feature>
<keyword evidence="2" id="KW-1003">Cell membrane</keyword>
<feature type="transmembrane region" description="Helical" evidence="6">
    <location>
        <begin position="285"/>
        <end position="308"/>
    </location>
</feature>
<organism evidence="7 8">
    <name type="scientific">Pseudoalteromonas luteoviolacea CPMOR-1</name>
    <dbReference type="NCBI Taxonomy" id="1365248"/>
    <lineage>
        <taxon>Bacteria</taxon>
        <taxon>Pseudomonadati</taxon>
        <taxon>Pseudomonadota</taxon>
        <taxon>Gammaproteobacteria</taxon>
        <taxon>Alteromonadales</taxon>
        <taxon>Pseudoalteromonadaceae</taxon>
        <taxon>Pseudoalteromonas</taxon>
    </lineage>
</organism>
<comment type="caution">
    <text evidence="7">The sequence shown here is derived from an EMBL/GenBank/DDBJ whole genome shotgun (WGS) entry which is preliminary data.</text>
</comment>
<dbReference type="PANTHER" id="PTHR30250">
    <property type="entry name" value="PST FAMILY PREDICTED COLANIC ACID TRANSPORTER"/>
    <property type="match status" value="1"/>
</dbReference>
<sequence length="415" mass="47395">MNQSFLFLALQIVNIIVGLFSTVYIAANVEPHFYSLVIVYQIIITFYGCFTSLGYETVLIRNALKWQNGFANRLTYFVSMSLVIRVAVFFILMLPVFVYSVYIAQSNYHGEYLGVILLFSLSGLFFSFNNWLSLVLKSFNNYIAGFTILTLGSLVTKIVGVWLFVQFGFEYFVLVLTIMPALIFLSGVWLVVKYIRPINLSVRRFIFAKRFLGFGTMGYVKYALAQSDRVVVSILLSPEVQAAYGLAKQFQDIGKSFVEGFFDPLIQRVVQYRNDINKSKAHIKFVAKVNALIALLGSIVLVALIVYIDDLIRLLGFTKYNHIETYLIFVLLSSFTYLLYKTPGNLISLFAKPKLLVSVDIIGWLIGMISLVVISNSLLLEYLYLNRLLTELFMLVTFTCLWLKGRNTYLHMRTV</sequence>
<keyword evidence="3 6" id="KW-0812">Transmembrane</keyword>
<dbReference type="PANTHER" id="PTHR30250:SF11">
    <property type="entry name" value="O-ANTIGEN TRANSPORTER-RELATED"/>
    <property type="match status" value="1"/>
</dbReference>
<feature type="transmembrane region" description="Helical" evidence="6">
    <location>
        <begin position="384"/>
        <end position="403"/>
    </location>
</feature>
<feature type="transmembrane region" description="Helical" evidence="6">
    <location>
        <begin position="361"/>
        <end position="378"/>
    </location>
</feature>
<dbReference type="PATRIC" id="fig|1365248.3.peg.5111"/>
<feature type="transmembrane region" description="Helical" evidence="6">
    <location>
        <begin position="5"/>
        <end position="27"/>
    </location>
</feature>
<feature type="transmembrane region" description="Helical" evidence="6">
    <location>
        <begin position="76"/>
        <end position="100"/>
    </location>
</feature>